<protein>
    <recommendedName>
        <fullName evidence="3">RING-type domain-containing protein</fullName>
    </recommendedName>
</protein>
<dbReference type="SMART" id="SM00184">
    <property type="entry name" value="RING"/>
    <property type="match status" value="1"/>
</dbReference>
<dbReference type="EMBL" id="JBJXBP010000007">
    <property type="protein sequence ID" value="KAL3820882.1"/>
    <property type="molecule type" value="Genomic_DNA"/>
</dbReference>
<dbReference type="InterPro" id="IPR036465">
    <property type="entry name" value="vWFA_dom_sf"/>
</dbReference>
<dbReference type="PANTHER" id="PTHR45751">
    <property type="entry name" value="COPINE FAMILY PROTEIN 1"/>
    <property type="match status" value="1"/>
</dbReference>
<dbReference type="Proteomes" id="UP001634393">
    <property type="component" value="Unassembled WGS sequence"/>
</dbReference>
<dbReference type="AlphaFoldDB" id="A0ABD3S947"/>
<feature type="region of interest" description="Disordered" evidence="2">
    <location>
        <begin position="53"/>
        <end position="75"/>
    </location>
</feature>
<evidence type="ECO:0000313" key="4">
    <source>
        <dbReference type="EMBL" id="KAL3820882.1"/>
    </source>
</evidence>
<dbReference type="Gene3D" id="3.30.40.10">
    <property type="entry name" value="Zinc/RING finger domain, C3HC4 (zinc finger)"/>
    <property type="match status" value="1"/>
</dbReference>
<name>A0ABD3S947_9LAMI</name>
<sequence length="436" mass="47665">MGNLLSGCRKRDSSNNSTIAARGRFSPSSSVHRKPTLVSSAFTTELFDKLPQRNQSNFSSSTGVASEKSSGMASSSIGLDKKKKYAYIPDNFTSIDQVTMALRESGLESSNLIVGIDFTKSNEWTGKVSFNNRSLHALGDTPNPYEKAISIIGKTLAPFDEDNLIPCFGFGDATTHDREVFSFHTDHSPCHGFEEVLACYRRIVPNLLLSGPTSYGPVVDAAVDIVEKSGGQYHVLVIIADGQVTRSVNTSDAGLSSQEENTIKSIVNASSHPLSIVLVGVGDGPWEDMKKFDDKIPAREFDNFQFVNFTDIMSKHTSSTEKETAFALAALMEIPIQYKAARELGVLGRVTGKAKKIVPRPPPVPYTSQMAFPSQELGNRSASIHDERNQVCPVCLTNGKDMAFSCGHMACRECSPRLSECPICRQRITSRLRLYT</sequence>
<dbReference type="Pfam" id="PF13920">
    <property type="entry name" value="zf-C3HC4_3"/>
    <property type="match status" value="1"/>
</dbReference>
<keyword evidence="5" id="KW-1185">Reference proteome</keyword>
<keyword evidence="1" id="KW-0479">Metal-binding</keyword>
<dbReference type="InterPro" id="IPR010734">
    <property type="entry name" value="Copine_C"/>
</dbReference>
<dbReference type="Pfam" id="PF07002">
    <property type="entry name" value="Copine"/>
    <property type="match status" value="1"/>
</dbReference>
<evidence type="ECO:0000313" key="5">
    <source>
        <dbReference type="Proteomes" id="UP001634393"/>
    </source>
</evidence>
<feature type="domain" description="RING-type" evidence="3">
    <location>
        <begin position="392"/>
        <end position="425"/>
    </location>
</feature>
<organism evidence="4 5">
    <name type="scientific">Penstemon smallii</name>
    <dbReference type="NCBI Taxonomy" id="265156"/>
    <lineage>
        <taxon>Eukaryota</taxon>
        <taxon>Viridiplantae</taxon>
        <taxon>Streptophyta</taxon>
        <taxon>Embryophyta</taxon>
        <taxon>Tracheophyta</taxon>
        <taxon>Spermatophyta</taxon>
        <taxon>Magnoliopsida</taxon>
        <taxon>eudicotyledons</taxon>
        <taxon>Gunneridae</taxon>
        <taxon>Pentapetalae</taxon>
        <taxon>asterids</taxon>
        <taxon>lamiids</taxon>
        <taxon>Lamiales</taxon>
        <taxon>Plantaginaceae</taxon>
        <taxon>Cheloneae</taxon>
        <taxon>Penstemon</taxon>
    </lineage>
</organism>
<dbReference type="InterPro" id="IPR052079">
    <property type="entry name" value="E3_ligase/Copine_domain"/>
</dbReference>
<accession>A0ABD3S947</accession>
<evidence type="ECO:0000256" key="1">
    <source>
        <dbReference type="PROSITE-ProRule" id="PRU00175"/>
    </source>
</evidence>
<dbReference type="PANTHER" id="PTHR45751:SF16">
    <property type="entry name" value="E3 UBIQUITIN-PROTEIN LIGASE RGLG4"/>
    <property type="match status" value="1"/>
</dbReference>
<dbReference type="SUPFAM" id="SSF53300">
    <property type="entry name" value="vWA-like"/>
    <property type="match status" value="1"/>
</dbReference>
<gene>
    <name evidence="4" type="ORF">ACJIZ3_006787</name>
</gene>
<feature type="compositionally biased region" description="Polar residues" evidence="2">
    <location>
        <begin position="53"/>
        <end position="64"/>
    </location>
</feature>
<keyword evidence="1" id="KW-0862">Zinc</keyword>
<feature type="compositionally biased region" description="Low complexity" evidence="2">
    <location>
        <begin position="66"/>
        <end position="75"/>
    </location>
</feature>
<evidence type="ECO:0000259" key="3">
    <source>
        <dbReference type="PROSITE" id="PS50089"/>
    </source>
</evidence>
<reference evidence="4 5" key="1">
    <citation type="submission" date="2024-12" db="EMBL/GenBank/DDBJ databases">
        <title>The unique morphological basis and parallel evolutionary history of personate flowers in Penstemon.</title>
        <authorList>
            <person name="Depatie T.H."/>
            <person name="Wessinger C.A."/>
        </authorList>
    </citation>
    <scope>NUCLEOTIDE SEQUENCE [LARGE SCALE GENOMIC DNA]</scope>
    <source>
        <strain evidence="4">WTNN_2</strain>
        <tissue evidence="4">Leaf</tissue>
    </source>
</reference>
<dbReference type="GO" id="GO:0008270">
    <property type="term" value="F:zinc ion binding"/>
    <property type="evidence" value="ECO:0007669"/>
    <property type="project" value="UniProtKB-KW"/>
</dbReference>
<evidence type="ECO:0000256" key="2">
    <source>
        <dbReference type="SAM" id="MobiDB-lite"/>
    </source>
</evidence>
<dbReference type="SUPFAM" id="SSF57850">
    <property type="entry name" value="RING/U-box"/>
    <property type="match status" value="1"/>
</dbReference>
<keyword evidence="1" id="KW-0863">Zinc-finger</keyword>
<comment type="caution">
    <text evidence="4">The sequence shown here is derived from an EMBL/GenBank/DDBJ whole genome shotgun (WGS) entry which is preliminary data.</text>
</comment>
<dbReference type="InterPro" id="IPR013083">
    <property type="entry name" value="Znf_RING/FYVE/PHD"/>
</dbReference>
<dbReference type="InterPro" id="IPR002035">
    <property type="entry name" value="VWF_A"/>
</dbReference>
<dbReference type="SMART" id="SM00327">
    <property type="entry name" value="VWA"/>
    <property type="match status" value="1"/>
</dbReference>
<dbReference type="InterPro" id="IPR001841">
    <property type="entry name" value="Znf_RING"/>
</dbReference>
<proteinExistence type="predicted"/>
<dbReference type="PROSITE" id="PS50089">
    <property type="entry name" value="ZF_RING_2"/>
    <property type="match status" value="1"/>
</dbReference>
<feature type="region of interest" description="Disordered" evidence="2">
    <location>
        <begin position="1"/>
        <end position="32"/>
    </location>
</feature>